<dbReference type="Proteomes" id="UP000282084">
    <property type="component" value="Unassembled WGS sequence"/>
</dbReference>
<organism evidence="2 3">
    <name type="scientific">Saccharothrix australiensis</name>
    <dbReference type="NCBI Taxonomy" id="2072"/>
    <lineage>
        <taxon>Bacteria</taxon>
        <taxon>Bacillati</taxon>
        <taxon>Actinomycetota</taxon>
        <taxon>Actinomycetes</taxon>
        <taxon>Pseudonocardiales</taxon>
        <taxon>Pseudonocardiaceae</taxon>
        <taxon>Saccharothrix</taxon>
    </lineage>
</organism>
<dbReference type="InterPro" id="IPR029058">
    <property type="entry name" value="AB_hydrolase_fold"/>
</dbReference>
<dbReference type="PANTHER" id="PTHR43798:SF33">
    <property type="entry name" value="HYDROLASE, PUTATIVE (AFU_ORTHOLOGUE AFUA_2G14860)-RELATED"/>
    <property type="match status" value="1"/>
</dbReference>
<keyword evidence="3" id="KW-1185">Reference proteome</keyword>
<evidence type="ECO:0000313" key="2">
    <source>
        <dbReference type="EMBL" id="RKT53985.1"/>
    </source>
</evidence>
<dbReference type="PANTHER" id="PTHR43798">
    <property type="entry name" value="MONOACYLGLYCEROL LIPASE"/>
    <property type="match status" value="1"/>
</dbReference>
<dbReference type="EMBL" id="RBXO01000001">
    <property type="protein sequence ID" value="RKT53985.1"/>
    <property type="molecule type" value="Genomic_DNA"/>
</dbReference>
<dbReference type="OrthoDB" id="5513277at2"/>
<gene>
    <name evidence="2" type="ORF">C8E97_2573</name>
</gene>
<evidence type="ECO:0000259" key="1">
    <source>
        <dbReference type="Pfam" id="PF00561"/>
    </source>
</evidence>
<evidence type="ECO:0000313" key="3">
    <source>
        <dbReference type="Proteomes" id="UP000282084"/>
    </source>
</evidence>
<dbReference type="GO" id="GO:0003824">
    <property type="term" value="F:catalytic activity"/>
    <property type="evidence" value="ECO:0007669"/>
    <property type="project" value="UniProtKB-ARBA"/>
</dbReference>
<dbReference type="AlphaFoldDB" id="A0A495W006"/>
<accession>A0A495W006</accession>
<protein>
    <submittedName>
        <fullName evidence="2">Pimeloyl-ACP methyl ester carboxylesterase</fullName>
    </submittedName>
</protein>
<feature type="domain" description="AB hydrolase-1" evidence="1">
    <location>
        <begin position="51"/>
        <end position="159"/>
    </location>
</feature>
<dbReference type="InterPro" id="IPR000073">
    <property type="entry name" value="AB_hydrolase_1"/>
</dbReference>
<reference evidence="2 3" key="1">
    <citation type="submission" date="2018-10" db="EMBL/GenBank/DDBJ databases">
        <title>Sequencing the genomes of 1000 actinobacteria strains.</title>
        <authorList>
            <person name="Klenk H.-P."/>
        </authorList>
    </citation>
    <scope>NUCLEOTIDE SEQUENCE [LARGE SCALE GENOMIC DNA]</scope>
    <source>
        <strain evidence="2 3">DSM 43800</strain>
    </source>
</reference>
<dbReference type="GO" id="GO:0016020">
    <property type="term" value="C:membrane"/>
    <property type="evidence" value="ECO:0007669"/>
    <property type="project" value="TreeGrafter"/>
</dbReference>
<comment type="caution">
    <text evidence="2">The sequence shown here is derived from an EMBL/GenBank/DDBJ whole genome shotgun (WGS) entry which is preliminary data.</text>
</comment>
<dbReference type="RefSeq" id="WP_121005016.1">
    <property type="nucleotide sequence ID" value="NZ_RBXO01000001.1"/>
</dbReference>
<dbReference type="Gene3D" id="3.40.50.1820">
    <property type="entry name" value="alpha/beta hydrolase"/>
    <property type="match status" value="1"/>
</dbReference>
<name>A0A495W006_9PSEU</name>
<dbReference type="InterPro" id="IPR050266">
    <property type="entry name" value="AB_hydrolase_sf"/>
</dbReference>
<proteinExistence type="predicted"/>
<sequence length="279" mass="29943">MTTGMFVDRQAHERYLAAYRAAQALCPPPDRELDVPTSFGTTRVYRFGDGPPLVLLPGLSATALGWGAEPARYARDHAVYAVDTLGEAGLSVQTAPIRDAADRGRWLGELIGGLGLDRAHLVGASTGGWHACAAAVHAPARVASLSLIDPTAVTAGFAFGVLWRGAVAALTRSERAWRWFLRWAGELDPERADVRLVLAGITEYRARPAPQVPFGEALRAVRAPVLALFGGRSVVHDGAKAAARMRDLVPHAEVEVWPDCGHRMDAAERVLAFVRRCAA</sequence>
<dbReference type="SUPFAM" id="SSF53474">
    <property type="entry name" value="alpha/beta-Hydrolases"/>
    <property type="match status" value="1"/>
</dbReference>
<dbReference type="Pfam" id="PF00561">
    <property type="entry name" value="Abhydrolase_1"/>
    <property type="match status" value="1"/>
</dbReference>